<evidence type="ECO:0000313" key="3">
    <source>
        <dbReference type="Proteomes" id="UP000013776"/>
    </source>
</evidence>
<feature type="transmembrane region" description="Helical" evidence="1">
    <location>
        <begin position="87"/>
        <end position="111"/>
    </location>
</feature>
<feature type="transmembrane region" description="Helical" evidence="1">
    <location>
        <begin position="36"/>
        <end position="66"/>
    </location>
</feature>
<feature type="transmembrane region" description="Helical" evidence="1">
    <location>
        <begin position="180"/>
        <end position="205"/>
    </location>
</feature>
<keyword evidence="1" id="KW-0472">Membrane</keyword>
<dbReference type="OrthoDB" id="3338076at2759"/>
<dbReference type="PANTHER" id="PTHR28077">
    <property type="entry name" value="INOSITOL PHOSPHORYLCERAMIDE SYNTHASE REGULATORY SUBUNIT KEI1"/>
    <property type="match status" value="1"/>
</dbReference>
<dbReference type="InterPro" id="IPR013862">
    <property type="entry name" value="Kei1"/>
</dbReference>
<comment type="caution">
    <text evidence="2">The sequence shown here is derived from an EMBL/GenBank/DDBJ whole genome shotgun (WGS) entry which is preliminary data.</text>
</comment>
<dbReference type="AlphaFoldDB" id="R5A7Z6"/>
<keyword evidence="1" id="KW-0812">Transmembrane</keyword>
<dbReference type="GO" id="GO:0070916">
    <property type="term" value="C:inositol phosphoceramide synthase complex"/>
    <property type="evidence" value="ECO:0007669"/>
    <property type="project" value="TreeGrafter"/>
</dbReference>
<dbReference type="GO" id="GO:0006673">
    <property type="term" value="P:inositol phosphoceramide metabolic process"/>
    <property type="evidence" value="ECO:0007669"/>
    <property type="project" value="InterPro"/>
</dbReference>
<dbReference type="VEuPathDB" id="FungiDB:TAPDE_000989"/>
<organism evidence="2 3">
    <name type="scientific">Taphrina deformans (strain PYCC 5710 / ATCC 11124 / CBS 356.35 / IMI 108563 / JCM 9778 / NBRC 8474)</name>
    <name type="common">Peach leaf curl fungus</name>
    <name type="synonym">Lalaria deformans</name>
    <dbReference type="NCBI Taxonomy" id="1097556"/>
    <lineage>
        <taxon>Eukaryota</taxon>
        <taxon>Fungi</taxon>
        <taxon>Dikarya</taxon>
        <taxon>Ascomycota</taxon>
        <taxon>Taphrinomycotina</taxon>
        <taxon>Taphrinomycetes</taxon>
        <taxon>Taphrinales</taxon>
        <taxon>Taphrinaceae</taxon>
        <taxon>Taphrina</taxon>
    </lineage>
</organism>
<sequence>MLSIVPKPKSFLHFMSLQTGAELICIFTVFNKASGLYGLLALITGAPISAWQMSMYLYSIMAAGLFAHSLRHIQGGPSSTLEVVSFAWLYVLDTLINFGYTALFASTWFLVLSQQGGSGTADAMNDTAGFTSPTHTVSSVTVAPTRLPDGSAGTVLDSVKAGQVPALGEAVLHPEQIPSIVALVGILLVKIYFCLVVLSFARVLVRKTNSGSMSPYQGWQEKAYSWMTKGGYWSTPEDLRLSKTRSLRRSAENTR</sequence>
<dbReference type="PANTHER" id="PTHR28077:SF1">
    <property type="entry name" value="INOSITOL PHOSPHORYLCERAMIDE SYNTHASE REGULATORY SUBUNIT KEI1"/>
    <property type="match status" value="1"/>
</dbReference>
<evidence type="ECO:0000313" key="2">
    <source>
        <dbReference type="EMBL" id="CCX35414.1"/>
    </source>
</evidence>
<dbReference type="Pfam" id="PF08552">
    <property type="entry name" value="Kei1"/>
    <property type="match status" value="1"/>
</dbReference>
<dbReference type="GO" id="GO:0070917">
    <property type="term" value="F:inositol phosphoceramide synthase regulator activity"/>
    <property type="evidence" value="ECO:0007669"/>
    <property type="project" value="InterPro"/>
</dbReference>
<keyword evidence="3" id="KW-1185">Reference proteome</keyword>
<dbReference type="STRING" id="1097556.R5A7Z6"/>
<dbReference type="EMBL" id="CAHR02000032">
    <property type="protein sequence ID" value="CCX35414.1"/>
    <property type="molecule type" value="Genomic_DNA"/>
</dbReference>
<name>R5A7Z6_TAPDE</name>
<accession>R5A7Z6</accession>
<dbReference type="Proteomes" id="UP000013776">
    <property type="component" value="Unassembled WGS sequence"/>
</dbReference>
<keyword evidence="1" id="KW-1133">Transmembrane helix</keyword>
<protein>
    <recommendedName>
        <fullName evidence="4">DUF1753-domain-containing protein</fullName>
    </recommendedName>
</protein>
<dbReference type="GO" id="GO:0000139">
    <property type="term" value="C:Golgi membrane"/>
    <property type="evidence" value="ECO:0007669"/>
    <property type="project" value="TreeGrafter"/>
</dbReference>
<dbReference type="eggNOG" id="ENOG502RTPU">
    <property type="taxonomic scope" value="Eukaryota"/>
</dbReference>
<evidence type="ECO:0008006" key="4">
    <source>
        <dbReference type="Google" id="ProtNLM"/>
    </source>
</evidence>
<evidence type="ECO:0000256" key="1">
    <source>
        <dbReference type="SAM" id="Phobius"/>
    </source>
</evidence>
<reference evidence="2 3" key="1">
    <citation type="journal article" date="2013" name="MBio">
        <title>Genome sequencing of the plant pathogen Taphrina deformans, the causal agent of peach leaf curl.</title>
        <authorList>
            <person name="Cisse O.H."/>
            <person name="Almeida J.M.G.C.F."/>
            <person name="Fonseca A."/>
            <person name="Kumar A.A."/>
            <person name="Salojaervi J."/>
            <person name="Overmyer K."/>
            <person name="Hauser P.M."/>
            <person name="Pagni M."/>
        </authorList>
    </citation>
    <scope>NUCLEOTIDE SEQUENCE [LARGE SCALE GENOMIC DNA]</scope>
    <source>
        <strain evidence="3">PYCC 5710 / ATCC 11124 / CBS 356.35 / IMI 108563 / JCM 9778 / NBRC 8474</strain>
    </source>
</reference>
<gene>
    <name evidence="2" type="ORF">TAPDE_000989</name>
</gene>
<proteinExistence type="predicted"/>